<dbReference type="Proteomes" id="UP000806542">
    <property type="component" value="Unassembled WGS sequence"/>
</dbReference>
<evidence type="ECO:0000313" key="4">
    <source>
        <dbReference type="EMBL" id="MBE5039678.1"/>
    </source>
</evidence>
<dbReference type="RefSeq" id="WP_226392236.1">
    <property type="nucleotide sequence ID" value="NZ_JADCKB010000006.1"/>
</dbReference>
<organism evidence="4 5">
    <name type="scientific">Ructibacterium gallinarum</name>
    <dbReference type="NCBI Taxonomy" id="2779355"/>
    <lineage>
        <taxon>Bacteria</taxon>
        <taxon>Bacillati</taxon>
        <taxon>Bacillota</taxon>
        <taxon>Clostridia</taxon>
        <taxon>Eubacteriales</taxon>
        <taxon>Oscillospiraceae</taxon>
        <taxon>Ructibacterium</taxon>
    </lineage>
</organism>
<evidence type="ECO:0000256" key="2">
    <source>
        <dbReference type="SAM" id="SignalP"/>
    </source>
</evidence>
<dbReference type="Pfam" id="PF00395">
    <property type="entry name" value="SLH"/>
    <property type="match status" value="2"/>
</dbReference>
<dbReference type="AlphaFoldDB" id="A0A9D5LXH3"/>
<dbReference type="InterPro" id="IPR008979">
    <property type="entry name" value="Galactose-bd-like_sf"/>
</dbReference>
<proteinExistence type="predicted"/>
<dbReference type="EMBL" id="JADCKB010000006">
    <property type="protein sequence ID" value="MBE5039678.1"/>
    <property type="molecule type" value="Genomic_DNA"/>
</dbReference>
<dbReference type="PROSITE" id="PS51272">
    <property type="entry name" value="SLH"/>
    <property type="match status" value="2"/>
</dbReference>
<keyword evidence="1" id="KW-0677">Repeat</keyword>
<reference evidence="4" key="1">
    <citation type="submission" date="2020-10" db="EMBL/GenBank/DDBJ databases">
        <title>ChiBAC.</title>
        <authorList>
            <person name="Zenner C."/>
            <person name="Hitch T.C.A."/>
            <person name="Clavel T."/>
        </authorList>
    </citation>
    <scope>NUCLEOTIDE SEQUENCE</scope>
    <source>
        <strain evidence="4">DSM 107454</strain>
    </source>
</reference>
<accession>A0A9D5LXH3</accession>
<comment type="caution">
    <text evidence="4">The sequence shown here is derived from an EMBL/GenBank/DDBJ whole genome shotgun (WGS) entry which is preliminary data.</text>
</comment>
<protein>
    <submittedName>
        <fullName evidence="4">S-layer homology domain-containing protein</fullName>
    </submittedName>
</protein>
<feature type="chain" id="PRO_5038832981" evidence="2">
    <location>
        <begin position="23"/>
        <end position="1032"/>
    </location>
</feature>
<feature type="domain" description="SLH" evidence="3">
    <location>
        <begin position="242"/>
        <end position="305"/>
    </location>
</feature>
<sequence>MKRFGCILLILGILLCPLCTFSQEDTVTVSHFPDGILLDDCADFSVAYAHSDGIYVDVTTEENQYAFDDYTMFMRSEATQEWVEYEIPKNQYLIFHTYFRQNEDISHFTFSWSMDGENWNSVQPAIEICTVEEWRWIPVFYTLKTVDRTAKFIRITFENTTGTAWSPSIAGVYSKYQSDNDPGFADCIDTPYYAASSMLKNLGLVSGYNNYEYQPENMITRAEFAKMTASVLNLQTLSGTEEKQLFYDLPKSHWAAASVSALYGLGVVHGDENGYFHPDDPVTGQEALKILVSALGYTIAAQDIGGYPNGFWQMAVRLNLLQNVSLDQTQNLNRGIAALLFVNTLQSEMMYQTEFGGEENEFKKDGTTALNYYHHIYEIKGVLTDVGPASIASQRMLQNGTAAVDGQTFRMGDFPLKNLLGHRIIAYIRYENNLEIGTILYAEAENGEMIIDLTPEQFLGVQDNMVLYTDQNQNIFRQSCSSNTRVIYNGRYDTRIGTAKPIELTSGNMQLVRYAGSRSIDVILIYDYQTYRMAASGRLGSVLTDYDLGAVSLQVENAEDIELYCYGEKTAYTPEVTVQKDDVVQLAASRDGKVCRIQIFQDRITGILNGFRESEGTITLNGEEIHLSKNFDVARIPDLLGKTITVYYDINHFAAFLETDMGTSQGYGYLQAIAPLDTFADEVLLRVLTEEGNWETLKANGQTRLNGKKGSVSEFAVLAPQLIRFKAKEDKTLSYIETASEQNGKVGQEGFCLTYSTENGKYYGDQLRVIDSVYQLSSDAKIFFIPENKAELKDYKVGIFSDLITDRNYRIALYDAGRDYVIKAAVVDAGGSQMRQLENYDPVAIVESSANILDSEGRLCLDVQAWVNGEITHVYFDAEGGEDVTGSWIPGYVPRITANGNNPFQPGEVFQYYMDDASHCKYFRMLLTQNSLMENVFYESHLGDYGALTEQSYFSELYSMYGTVHEKYANKILAQSDGKGYLRTFSLDGAMVYRFETDRKKLSVADASDIAPGSKIFVRMNFTAVKEMIVIE</sequence>
<keyword evidence="5" id="KW-1185">Reference proteome</keyword>
<name>A0A9D5LXH3_9FIRM</name>
<evidence type="ECO:0000313" key="5">
    <source>
        <dbReference type="Proteomes" id="UP000806542"/>
    </source>
</evidence>
<gene>
    <name evidence="4" type="ORF">INF28_04280</name>
</gene>
<feature type="signal peptide" evidence="2">
    <location>
        <begin position="1"/>
        <end position="22"/>
    </location>
</feature>
<dbReference type="InterPro" id="IPR001119">
    <property type="entry name" value="SLH_dom"/>
</dbReference>
<keyword evidence="2" id="KW-0732">Signal</keyword>
<dbReference type="SUPFAM" id="SSF49785">
    <property type="entry name" value="Galactose-binding domain-like"/>
    <property type="match status" value="1"/>
</dbReference>
<feature type="domain" description="SLH" evidence="3">
    <location>
        <begin position="179"/>
        <end position="241"/>
    </location>
</feature>
<evidence type="ECO:0000256" key="1">
    <source>
        <dbReference type="ARBA" id="ARBA00022737"/>
    </source>
</evidence>
<evidence type="ECO:0000259" key="3">
    <source>
        <dbReference type="PROSITE" id="PS51272"/>
    </source>
</evidence>